<reference evidence="12 13" key="1">
    <citation type="journal article" date="2016" name="Nat. Commun.">
        <title>Thousands of microbial genomes shed light on interconnected biogeochemical processes in an aquifer system.</title>
        <authorList>
            <person name="Anantharaman K."/>
            <person name="Brown C.T."/>
            <person name="Hug L.A."/>
            <person name="Sharon I."/>
            <person name="Castelle C.J."/>
            <person name="Probst A.J."/>
            <person name="Thomas B.C."/>
            <person name="Singh A."/>
            <person name="Wilkins M.J."/>
            <person name="Karaoz U."/>
            <person name="Brodie E.L."/>
            <person name="Williams K.H."/>
            <person name="Hubbard S.S."/>
            <person name="Banfield J.F."/>
        </authorList>
    </citation>
    <scope>NUCLEOTIDE SEQUENCE [LARGE SCALE GENOMIC DNA]</scope>
</reference>
<dbReference type="STRING" id="1797197.A2Y75_01300"/>
<sequence length="495" mass="53126">MRLADLVDGFDGIRLEKGGNQDIGGIAYNSQRVGPGNIFVAIEGFKTDGHLYISEALERGATALVTGEGREIPATPPGIGLIHAVDTRLALALLSDRFWDHPSGKLKLVGVTGTNGKTTTTFLIEAAMNQAGMSPGMIGTVAYRVRGRELPAGRTTPESADLQEILATMVSEGCTAVSMEVSSHAVVLHRIDACDFDVAVFTNLSQDHLDFHPTLEDYFEEKQRLFLPRSRGGLGPRAAAINIDDPYGKLLAQSSEGEILTYGMREPADLRGEVIEMGLKRSLVQVSLSGWRQEEYTALTGAFNLYNILAALAASILLGMDPDSSFAAICAHPGVPGRFQNIEEGQDFAVLVDYAHTPDSLRGVLEAARGIARKKVIVVFGCGGDRDQGKRAVMGAIASKLADLSIITSDNPRSEDPLAIIREIEEGARSTSGAAVYQVIANRRTAIDTAIREAVSGDVVIIAGKGHEKYQILADRTIPFDDEAETRAALRRRLA</sequence>
<comment type="caution">
    <text evidence="12">The sequence shown here is derived from an EMBL/GenBank/DDBJ whole genome shotgun (WGS) entry which is preliminary data.</text>
</comment>
<comment type="PTM">
    <text evidence="7">Carboxylation is probably crucial for Mg(2+) binding and, consequently, for the gamma-phosphate positioning of ATP.</text>
</comment>
<dbReference type="InterPro" id="IPR013221">
    <property type="entry name" value="Mur_ligase_cen"/>
</dbReference>
<dbReference type="Pfam" id="PF02875">
    <property type="entry name" value="Mur_ligase_C"/>
    <property type="match status" value="1"/>
</dbReference>
<comment type="caution">
    <text evidence="7">Lacks conserved residue(s) required for the propagation of feature annotation.</text>
</comment>
<dbReference type="InterPro" id="IPR000713">
    <property type="entry name" value="Mur_ligase_N"/>
</dbReference>
<dbReference type="SUPFAM" id="SSF63418">
    <property type="entry name" value="MurE/MurF N-terminal domain"/>
    <property type="match status" value="1"/>
</dbReference>
<organism evidence="12 13">
    <name type="scientific">Candidatus Solincola sediminis</name>
    <dbReference type="NCBI Taxonomy" id="1797199"/>
    <lineage>
        <taxon>Bacteria</taxon>
        <taxon>Bacillati</taxon>
        <taxon>Actinomycetota</taxon>
        <taxon>Candidatus Geothermincolia</taxon>
        <taxon>Candidatus Geothermincolales</taxon>
        <taxon>Candidatus Geothermincolaceae</taxon>
        <taxon>Candidatus Solincola</taxon>
    </lineage>
</organism>
<dbReference type="SUPFAM" id="SSF53623">
    <property type="entry name" value="MurD-like peptide ligases, catalytic domain"/>
    <property type="match status" value="1"/>
</dbReference>
<evidence type="ECO:0000259" key="9">
    <source>
        <dbReference type="Pfam" id="PF01225"/>
    </source>
</evidence>
<evidence type="ECO:0000313" key="13">
    <source>
        <dbReference type="Proteomes" id="UP000177876"/>
    </source>
</evidence>
<keyword evidence="7 12" id="KW-0436">Ligase</keyword>
<feature type="binding site" evidence="7">
    <location>
        <position position="464"/>
    </location>
    <ligand>
        <name>meso-2,6-diaminopimelate</name>
        <dbReference type="ChEBI" id="CHEBI:57791"/>
    </ligand>
</feature>
<feature type="binding site" evidence="7">
    <location>
        <begin position="155"/>
        <end position="156"/>
    </location>
    <ligand>
        <name>UDP-N-acetyl-alpha-D-muramoyl-L-alanyl-D-glutamate</name>
        <dbReference type="ChEBI" id="CHEBI:83900"/>
    </ligand>
</feature>
<comment type="similarity">
    <text evidence="1 7">Belongs to the MurCDEF family. MurE subfamily.</text>
</comment>
<dbReference type="InterPro" id="IPR036615">
    <property type="entry name" value="Mur_ligase_C_dom_sf"/>
</dbReference>
<comment type="catalytic activity">
    <reaction evidence="7">
        <text>UDP-N-acetyl-alpha-D-muramoyl-L-alanyl-D-glutamate + meso-2,6-diaminopimelate + ATP = UDP-N-acetyl-alpha-D-muramoyl-L-alanyl-gamma-D-glutamyl-meso-2,6-diaminopimelate + ADP + phosphate + H(+)</text>
        <dbReference type="Rhea" id="RHEA:23676"/>
        <dbReference type="ChEBI" id="CHEBI:15378"/>
        <dbReference type="ChEBI" id="CHEBI:30616"/>
        <dbReference type="ChEBI" id="CHEBI:43474"/>
        <dbReference type="ChEBI" id="CHEBI:57791"/>
        <dbReference type="ChEBI" id="CHEBI:83900"/>
        <dbReference type="ChEBI" id="CHEBI:83905"/>
        <dbReference type="ChEBI" id="CHEBI:456216"/>
        <dbReference type="EC" id="6.3.2.13"/>
    </reaction>
</comment>
<feature type="binding site" evidence="7">
    <location>
        <position position="190"/>
    </location>
    <ligand>
        <name>UDP-N-acetyl-alpha-D-muramoyl-L-alanyl-D-glutamate</name>
        <dbReference type="ChEBI" id="CHEBI:83900"/>
    </ligand>
</feature>
<keyword evidence="7" id="KW-0067">ATP-binding</keyword>
<feature type="binding site" evidence="7">
    <location>
        <begin position="410"/>
        <end position="413"/>
    </location>
    <ligand>
        <name>meso-2,6-diaminopimelate</name>
        <dbReference type="ChEBI" id="CHEBI:57791"/>
    </ligand>
</feature>
<dbReference type="GO" id="GO:0005737">
    <property type="term" value="C:cytoplasm"/>
    <property type="evidence" value="ECO:0007669"/>
    <property type="project" value="UniProtKB-SubCell"/>
</dbReference>
<evidence type="ECO:0000256" key="8">
    <source>
        <dbReference type="RuleBase" id="RU004135"/>
    </source>
</evidence>
<dbReference type="UniPathway" id="UPA00219"/>
<feature type="domain" description="Mur ligase C-terminal" evidence="10">
    <location>
        <begin position="337"/>
        <end position="466"/>
    </location>
</feature>
<evidence type="ECO:0000256" key="6">
    <source>
        <dbReference type="ARBA" id="ARBA00023316"/>
    </source>
</evidence>
<dbReference type="Gene3D" id="3.40.1190.10">
    <property type="entry name" value="Mur-like, catalytic domain"/>
    <property type="match status" value="1"/>
</dbReference>
<dbReference type="AlphaFoldDB" id="A0A1F2WRW3"/>
<dbReference type="InterPro" id="IPR036565">
    <property type="entry name" value="Mur-like_cat_sf"/>
</dbReference>
<evidence type="ECO:0000259" key="10">
    <source>
        <dbReference type="Pfam" id="PF02875"/>
    </source>
</evidence>
<feature type="short sequence motif" description="Meso-diaminopimelate recognition motif" evidence="7">
    <location>
        <begin position="410"/>
        <end position="413"/>
    </location>
</feature>
<dbReference type="PANTHER" id="PTHR23135:SF4">
    <property type="entry name" value="UDP-N-ACETYLMURAMOYL-L-ALANYL-D-GLUTAMATE--2,6-DIAMINOPIMELATE LIGASE MURE HOMOLOG, CHLOROPLASTIC"/>
    <property type="match status" value="1"/>
</dbReference>
<comment type="cofactor">
    <cofactor evidence="7">
        <name>Mg(2+)</name>
        <dbReference type="ChEBI" id="CHEBI:18420"/>
    </cofactor>
</comment>
<feature type="modified residue" description="N6-carboxylysine" evidence="7">
    <location>
        <position position="222"/>
    </location>
</feature>
<dbReference type="InterPro" id="IPR035911">
    <property type="entry name" value="MurE/MurF_N"/>
</dbReference>
<dbReference type="Gene3D" id="3.40.1390.10">
    <property type="entry name" value="MurE/MurF, N-terminal domain"/>
    <property type="match status" value="1"/>
</dbReference>
<dbReference type="GO" id="GO:0051301">
    <property type="term" value="P:cell division"/>
    <property type="evidence" value="ECO:0007669"/>
    <property type="project" value="UniProtKB-KW"/>
</dbReference>
<dbReference type="SUPFAM" id="SSF53244">
    <property type="entry name" value="MurD-like peptide ligases, peptide-binding domain"/>
    <property type="match status" value="1"/>
</dbReference>
<dbReference type="Pfam" id="PF01225">
    <property type="entry name" value="Mur_ligase"/>
    <property type="match status" value="1"/>
</dbReference>
<feature type="binding site" evidence="7">
    <location>
        <position position="386"/>
    </location>
    <ligand>
        <name>meso-2,6-diaminopimelate</name>
        <dbReference type="ChEBI" id="CHEBI:57791"/>
    </ligand>
</feature>
<evidence type="ECO:0000259" key="11">
    <source>
        <dbReference type="Pfam" id="PF08245"/>
    </source>
</evidence>
<dbReference type="EMBL" id="MELK01000013">
    <property type="protein sequence ID" value="OFW59599.1"/>
    <property type="molecule type" value="Genomic_DNA"/>
</dbReference>
<keyword evidence="7" id="KW-0460">Magnesium</keyword>
<keyword evidence="7" id="KW-0547">Nucleotide-binding</keyword>
<evidence type="ECO:0000313" key="12">
    <source>
        <dbReference type="EMBL" id="OFW59599.1"/>
    </source>
</evidence>
<dbReference type="GO" id="GO:0009252">
    <property type="term" value="P:peptidoglycan biosynthetic process"/>
    <property type="evidence" value="ECO:0007669"/>
    <property type="project" value="UniProtKB-UniRule"/>
</dbReference>
<feature type="binding site" evidence="7">
    <location>
        <position position="468"/>
    </location>
    <ligand>
        <name>meso-2,6-diaminopimelate</name>
        <dbReference type="ChEBI" id="CHEBI:57791"/>
    </ligand>
</feature>
<dbReference type="GO" id="GO:0000287">
    <property type="term" value="F:magnesium ion binding"/>
    <property type="evidence" value="ECO:0007669"/>
    <property type="project" value="UniProtKB-UniRule"/>
</dbReference>
<comment type="pathway">
    <text evidence="7 8">Cell wall biogenesis; peptidoglycan biosynthesis.</text>
</comment>
<feature type="domain" description="Mur ligase central" evidence="11">
    <location>
        <begin position="111"/>
        <end position="314"/>
    </location>
</feature>
<dbReference type="InterPro" id="IPR005761">
    <property type="entry name" value="UDP-N-AcMur-Glu-dNH2Pim_ligase"/>
</dbReference>
<gene>
    <name evidence="7" type="primary">murE</name>
    <name evidence="12" type="ORF">A2Y75_01300</name>
</gene>
<feature type="binding site" evidence="7">
    <location>
        <begin position="113"/>
        <end position="119"/>
    </location>
    <ligand>
        <name>ATP</name>
        <dbReference type="ChEBI" id="CHEBI:30616"/>
    </ligand>
</feature>
<dbReference type="NCBIfam" id="NF001126">
    <property type="entry name" value="PRK00139.1-4"/>
    <property type="match status" value="1"/>
</dbReference>
<dbReference type="EC" id="6.3.2.13" evidence="7"/>
<comment type="subcellular location">
    <subcellularLocation>
        <location evidence="7 8">Cytoplasm</location>
    </subcellularLocation>
</comment>
<evidence type="ECO:0000256" key="2">
    <source>
        <dbReference type="ARBA" id="ARBA00022618"/>
    </source>
</evidence>
<dbReference type="GO" id="GO:0008360">
    <property type="term" value="P:regulation of cell shape"/>
    <property type="evidence" value="ECO:0007669"/>
    <property type="project" value="UniProtKB-KW"/>
</dbReference>
<keyword evidence="3 7" id="KW-0133">Cell shape</keyword>
<dbReference type="GO" id="GO:0008765">
    <property type="term" value="F:UDP-N-acetylmuramoylalanyl-D-glutamate-2,6-diaminopimelate ligase activity"/>
    <property type="evidence" value="ECO:0007669"/>
    <property type="project" value="UniProtKB-UniRule"/>
</dbReference>
<dbReference type="HAMAP" id="MF_00208">
    <property type="entry name" value="MurE"/>
    <property type="match status" value="1"/>
</dbReference>
<keyword evidence="2 7" id="KW-0132">Cell division</keyword>
<name>A0A1F2WRW3_9ACTN</name>
<keyword evidence="4 7" id="KW-0573">Peptidoglycan synthesis</keyword>
<dbReference type="NCBIfam" id="NF001124">
    <property type="entry name" value="PRK00139.1-2"/>
    <property type="match status" value="1"/>
</dbReference>
<dbReference type="Gene3D" id="3.90.190.20">
    <property type="entry name" value="Mur ligase, C-terminal domain"/>
    <property type="match status" value="1"/>
</dbReference>
<evidence type="ECO:0000256" key="4">
    <source>
        <dbReference type="ARBA" id="ARBA00022984"/>
    </source>
</evidence>
<dbReference type="GO" id="GO:0005524">
    <property type="term" value="F:ATP binding"/>
    <property type="evidence" value="ECO:0007669"/>
    <property type="project" value="UniProtKB-UniRule"/>
</dbReference>
<feature type="binding site" evidence="7">
    <location>
        <position position="30"/>
    </location>
    <ligand>
        <name>UDP-N-acetyl-alpha-D-muramoyl-L-alanyl-D-glutamate</name>
        <dbReference type="ChEBI" id="CHEBI:83900"/>
    </ligand>
</feature>
<dbReference type="PANTHER" id="PTHR23135">
    <property type="entry name" value="MUR LIGASE FAMILY MEMBER"/>
    <property type="match status" value="1"/>
</dbReference>
<evidence type="ECO:0000256" key="5">
    <source>
        <dbReference type="ARBA" id="ARBA00023306"/>
    </source>
</evidence>
<feature type="domain" description="Mur ligase N-terminal catalytic" evidence="9">
    <location>
        <begin position="23"/>
        <end position="70"/>
    </location>
</feature>
<dbReference type="Proteomes" id="UP000177876">
    <property type="component" value="Unassembled WGS sequence"/>
</dbReference>
<comment type="function">
    <text evidence="7">Catalyzes the addition of meso-diaminopimelic acid to the nucleotide precursor UDP-N-acetylmuramoyl-L-alanyl-D-glutamate (UMAG) in the biosynthesis of bacterial cell-wall peptidoglycan.</text>
</comment>
<feature type="binding site" evidence="7">
    <location>
        <position position="182"/>
    </location>
    <ligand>
        <name>UDP-N-acetyl-alpha-D-muramoyl-L-alanyl-D-glutamate</name>
        <dbReference type="ChEBI" id="CHEBI:83900"/>
    </ligand>
</feature>
<evidence type="ECO:0000256" key="7">
    <source>
        <dbReference type="HAMAP-Rule" id="MF_00208"/>
    </source>
</evidence>
<proteinExistence type="inferred from homology"/>
<dbReference type="GO" id="GO:0071555">
    <property type="term" value="P:cell wall organization"/>
    <property type="evidence" value="ECO:0007669"/>
    <property type="project" value="UniProtKB-KW"/>
</dbReference>
<evidence type="ECO:0000256" key="1">
    <source>
        <dbReference type="ARBA" id="ARBA00005898"/>
    </source>
</evidence>
<dbReference type="Pfam" id="PF08245">
    <property type="entry name" value="Mur_ligase_M"/>
    <property type="match status" value="1"/>
</dbReference>
<protein>
    <recommendedName>
        <fullName evidence="7">UDP-N-acetylmuramoyl-L-alanyl-D-glutamate--2,6-diaminopimelate ligase</fullName>
        <ecNumber evidence="7">6.3.2.13</ecNumber>
    </recommendedName>
    <alternativeName>
        <fullName evidence="7">Meso-A2pm-adding enzyme</fullName>
    </alternativeName>
    <alternativeName>
        <fullName evidence="7">Meso-diaminopimelate-adding enzyme</fullName>
    </alternativeName>
    <alternativeName>
        <fullName evidence="7">UDP-MurNAc-L-Ala-D-Glu:meso-diaminopimelate ligase</fullName>
    </alternativeName>
    <alternativeName>
        <fullName evidence="7">UDP-MurNAc-tripeptide synthetase</fullName>
    </alternativeName>
    <alternativeName>
        <fullName evidence="7">UDP-N-acetylmuramyl-tripeptide synthetase</fullName>
    </alternativeName>
</protein>
<dbReference type="NCBIfam" id="TIGR01085">
    <property type="entry name" value="murE"/>
    <property type="match status" value="1"/>
</dbReference>
<accession>A0A1F2WRW3</accession>
<keyword evidence="5 7" id="KW-0131">Cell cycle</keyword>
<keyword evidence="6 7" id="KW-0961">Cell wall biogenesis/degradation</keyword>
<evidence type="ECO:0000256" key="3">
    <source>
        <dbReference type="ARBA" id="ARBA00022960"/>
    </source>
</evidence>
<dbReference type="InterPro" id="IPR004101">
    <property type="entry name" value="Mur_ligase_C"/>
</dbReference>
<keyword evidence="7" id="KW-0963">Cytoplasm</keyword>